<dbReference type="Proteomes" id="UP000467840">
    <property type="component" value="Chromosome 2"/>
</dbReference>
<dbReference type="Pfam" id="PF00646">
    <property type="entry name" value="F-box"/>
    <property type="match status" value="1"/>
</dbReference>
<comment type="caution">
    <text evidence="2">The sequence shown here is derived from an EMBL/GenBank/DDBJ whole genome shotgun (WGS) entry which is preliminary data.</text>
</comment>
<dbReference type="InterPro" id="IPR032675">
    <property type="entry name" value="LRR_dom_sf"/>
</dbReference>
<dbReference type="PANTHER" id="PTHR38926:SF13">
    <property type="entry name" value="F-BOX DOMAIN CONTAINING PROTEIN, EXPRESSED"/>
    <property type="match status" value="1"/>
</dbReference>
<sequence>MASNKKRNIDSCSVHDITSVDERRWEEFDINILREIFSILPNCDLFCNVSSVCQSWMLVCWDILFWRHNMLDLTPVLEASANFNFRFQKSMSKLLRTVMEGHDANGFSLERWRLSVKTVVIPKGLDITDEHLLYIAKRTPNLEDLVLEGTYKITEKGFADAICNWKKVQHIVLPLQMQESCFVQIIQAISENCSELETLYVINPLEMMRFITADIAETLCRMKTLVTLVFEGACLYREAINMIFDECLKLETLHIRDCCLMADGLELAGFMTANIRLGEMEIGSGRFGELKEVKQEGNLIKCRMCRRNLCNGGMNHQVYILILS</sequence>
<accession>A0A6A6KRK6</accession>
<dbReference type="EMBL" id="JAAGAX010000015">
    <property type="protein sequence ID" value="KAF2290069.1"/>
    <property type="molecule type" value="Genomic_DNA"/>
</dbReference>
<dbReference type="InterPro" id="IPR036047">
    <property type="entry name" value="F-box-like_dom_sf"/>
</dbReference>
<feature type="domain" description="F-box" evidence="1">
    <location>
        <begin position="27"/>
        <end position="67"/>
    </location>
</feature>
<evidence type="ECO:0000259" key="1">
    <source>
        <dbReference type="Pfam" id="PF00646"/>
    </source>
</evidence>
<dbReference type="SUPFAM" id="SSF52047">
    <property type="entry name" value="RNI-like"/>
    <property type="match status" value="1"/>
</dbReference>
<gene>
    <name evidence="2" type="ORF">GH714_001726</name>
</gene>
<name>A0A6A6KRK6_HEVBR</name>
<evidence type="ECO:0000313" key="3">
    <source>
        <dbReference type="Proteomes" id="UP000467840"/>
    </source>
</evidence>
<dbReference type="InterPro" id="IPR001810">
    <property type="entry name" value="F-box_dom"/>
</dbReference>
<keyword evidence="3" id="KW-1185">Reference proteome</keyword>
<dbReference type="PANTHER" id="PTHR38926">
    <property type="entry name" value="F-BOX DOMAIN CONTAINING PROTEIN, EXPRESSED"/>
    <property type="match status" value="1"/>
</dbReference>
<dbReference type="Gene3D" id="3.80.10.10">
    <property type="entry name" value="Ribonuclease Inhibitor"/>
    <property type="match status" value="2"/>
</dbReference>
<dbReference type="AlphaFoldDB" id="A0A6A6KRK6"/>
<evidence type="ECO:0000313" key="2">
    <source>
        <dbReference type="EMBL" id="KAF2290069.1"/>
    </source>
</evidence>
<dbReference type="SUPFAM" id="SSF81383">
    <property type="entry name" value="F-box domain"/>
    <property type="match status" value="1"/>
</dbReference>
<protein>
    <recommendedName>
        <fullName evidence="1">F-box domain-containing protein</fullName>
    </recommendedName>
</protein>
<organism evidence="2 3">
    <name type="scientific">Hevea brasiliensis</name>
    <name type="common">Para rubber tree</name>
    <name type="synonym">Siphonia brasiliensis</name>
    <dbReference type="NCBI Taxonomy" id="3981"/>
    <lineage>
        <taxon>Eukaryota</taxon>
        <taxon>Viridiplantae</taxon>
        <taxon>Streptophyta</taxon>
        <taxon>Embryophyta</taxon>
        <taxon>Tracheophyta</taxon>
        <taxon>Spermatophyta</taxon>
        <taxon>Magnoliopsida</taxon>
        <taxon>eudicotyledons</taxon>
        <taxon>Gunneridae</taxon>
        <taxon>Pentapetalae</taxon>
        <taxon>rosids</taxon>
        <taxon>fabids</taxon>
        <taxon>Malpighiales</taxon>
        <taxon>Euphorbiaceae</taxon>
        <taxon>Crotonoideae</taxon>
        <taxon>Micrandreae</taxon>
        <taxon>Hevea</taxon>
    </lineage>
</organism>
<reference evidence="2 3" key="1">
    <citation type="journal article" date="2020" name="Mol. Plant">
        <title>The Chromosome-Based Rubber Tree Genome Provides New Insights into Spurge Genome Evolution and Rubber Biosynthesis.</title>
        <authorList>
            <person name="Liu J."/>
            <person name="Shi C."/>
            <person name="Shi C.C."/>
            <person name="Li W."/>
            <person name="Zhang Q.J."/>
            <person name="Zhang Y."/>
            <person name="Li K."/>
            <person name="Lu H.F."/>
            <person name="Shi C."/>
            <person name="Zhu S.T."/>
            <person name="Xiao Z.Y."/>
            <person name="Nan H."/>
            <person name="Yue Y."/>
            <person name="Zhu X.G."/>
            <person name="Wu Y."/>
            <person name="Hong X.N."/>
            <person name="Fan G.Y."/>
            <person name="Tong Y."/>
            <person name="Zhang D."/>
            <person name="Mao C.L."/>
            <person name="Liu Y.L."/>
            <person name="Hao S.J."/>
            <person name="Liu W.Q."/>
            <person name="Lv M.Q."/>
            <person name="Zhang H.B."/>
            <person name="Liu Y."/>
            <person name="Hu-Tang G.R."/>
            <person name="Wang J.P."/>
            <person name="Wang J.H."/>
            <person name="Sun Y.H."/>
            <person name="Ni S.B."/>
            <person name="Chen W.B."/>
            <person name="Zhang X.C."/>
            <person name="Jiao Y.N."/>
            <person name="Eichler E.E."/>
            <person name="Li G.H."/>
            <person name="Liu X."/>
            <person name="Gao L.Z."/>
        </authorList>
    </citation>
    <scope>NUCLEOTIDE SEQUENCE [LARGE SCALE GENOMIC DNA]</scope>
    <source>
        <strain evidence="3">cv. GT1</strain>
        <tissue evidence="2">Leaf</tissue>
    </source>
</reference>
<proteinExistence type="predicted"/>